<reference evidence="5 6" key="2">
    <citation type="submission" date="2023-12" db="EMBL/GenBank/DDBJ databases">
        <title>Description of an unclassified Opitutus bacterium of Verrucomicrobiota.</title>
        <authorList>
            <person name="Zhang D.-F."/>
        </authorList>
    </citation>
    <scope>NUCLEOTIDE SEQUENCE [LARGE SCALE GENOMIC DNA]</scope>
    <source>
        <strain evidence="5 6">WL0086</strain>
    </source>
</reference>
<evidence type="ECO:0000313" key="5">
    <source>
        <dbReference type="EMBL" id="WRQ88272.1"/>
    </source>
</evidence>
<dbReference type="GO" id="GO:0047448">
    <property type="term" value="F:5-dehydro-4-deoxyglucarate dehydratase activity"/>
    <property type="evidence" value="ECO:0007669"/>
    <property type="project" value="UniProtKB-EC"/>
</dbReference>
<evidence type="ECO:0000313" key="6">
    <source>
        <dbReference type="Proteomes" id="UP000738431"/>
    </source>
</evidence>
<dbReference type="SMART" id="SM01130">
    <property type="entry name" value="DHDPS"/>
    <property type="match status" value="1"/>
</dbReference>
<sequence length="302" mass="31381">MPSSLHRGVIVPMVTPATAAGDVDLAAAACIADRLAAHGLHIFVLGTTGEAASVAASQRLPLVQTTLQAAAGRVSVYVGIGDHCVAQSIEAGRAYLALGATAVVALLPGYYALTPADMTAYFRRIHDGVGGPLMLYNIPVATHHSIPLDVIAELADLPHVIGFKDSEGTAGRWEEAYQRFGDRPNFALLMGIAAKGTAALRGGFDGVIPSGGNLMPAEWAAWWRHVEAGDWDAATALQQQFDQVNAALQRGTTLGHALAGLKTGLAAQGMCSPAMLPPLSPYSDSVQAEVCAALRELQVDLG</sequence>
<dbReference type="RefSeq" id="WP_221032393.1">
    <property type="nucleotide sequence ID" value="NZ_CP139781.1"/>
</dbReference>
<dbReference type="EC" id="4.1.3.3" evidence="5"/>
<dbReference type="GO" id="GO:0008747">
    <property type="term" value="F:N-acetylneuraminate lyase activity"/>
    <property type="evidence" value="ECO:0007669"/>
    <property type="project" value="UniProtKB-EC"/>
</dbReference>
<evidence type="ECO:0000256" key="4">
    <source>
        <dbReference type="PIRNR" id="PIRNR001365"/>
    </source>
</evidence>
<dbReference type="Proteomes" id="UP000738431">
    <property type="component" value="Chromosome"/>
</dbReference>
<dbReference type="InterPro" id="IPR013785">
    <property type="entry name" value="Aldolase_TIM"/>
</dbReference>
<dbReference type="SUPFAM" id="SSF51569">
    <property type="entry name" value="Aldolase"/>
    <property type="match status" value="1"/>
</dbReference>
<dbReference type="EMBL" id="CP139781">
    <property type="protein sequence ID" value="WRQ88272.1"/>
    <property type="molecule type" value="Genomic_DNA"/>
</dbReference>
<gene>
    <name evidence="5" type="ORF">K1X11_002565</name>
</gene>
<dbReference type="Gene3D" id="3.20.20.70">
    <property type="entry name" value="Aldolase class I"/>
    <property type="match status" value="1"/>
</dbReference>
<name>A0ABZ1C994_9BACT</name>
<dbReference type="Pfam" id="PF00701">
    <property type="entry name" value="DHDPS"/>
    <property type="match status" value="1"/>
</dbReference>
<evidence type="ECO:0000256" key="2">
    <source>
        <dbReference type="ARBA" id="ARBA00023239"/>
    </source>
</evidence>
<dbReference type="EC" id="4.3.3.7" evidence="5"/>
<dbReference type="PRINTS" id="PR00146">
    <property type="entry name" value="DHPICSNTHASE"/>
</dbReference>
<evidence type="ECO:0000256" key="3">
    <source>
        <dbReference type="ARBA" id="ARBA00023270"/>
    </source>
</evidence>
<dbReference type="PIRSF" id="PIRSF001365">
    <property type="entry name" value="DHDPS"/>
    <property type="match status" value="1"/>
</dbReference>
<protein>
    <submittedName>
        <fullName evidence="5">Dihydrodipicolinate synthase family protein</fullName>
        <ecNumber evidence="5">4.1.3.3</ecNumber>
        <ecNumber evidence="5">4.2.1.41</ecNumber>
        <ecNumber evidence="5">4.3.3.7</ecNumber>
    </submittedName>
</protein>
<dbReference type="InterPro" id="IPR002220">
    <property type="entry name" value="DapA-like"/>
</dbReference>
<dbReference type="GO" id="GO:0008840">
    <property type="term" value="F:4-hydroxy-tetrahydrodipicolinate synthase activity"/>
    <property type="evidence" value="ECO:0007669"/>
    <property type="project" value="UniProtKB-EC"/>
</dbReference>
<reference evidence="5 6" key="1">
    <citation type="submission" date="2021-08" db="EMBL/GenBank/DDBJ databases">
        <authorList>
            <person name="Zhang D."/>
            <person name="Zhang A."/>
            <person name="Wang L."/>
        </authorList>
    </citation>
    <scope>NUCLEOTIDE SEQUENCE [LARGE SCALE GENOMIC DNA]</scope>
    <source>
        <strain evidence="5 6">WL0086</strain>
    </source>
</reference>
<accession>A0ABZ1C994</accession>
<comment type="similarity">
    <text evidence="1 4">Belongs to the DapA family.</text>
</comment>
<dbReference type="PROSITE" id="PS00666">
    <property type="entry name" value="DHDPS_2"/>
    <property type="match status" value="1"/>
</dbReference>
<dbReference type="EC" id="4.2.1.41" evidence="5"/>
<dbReference type="PANTHER" id="PTHR12128:SF66">
    <property type="entry name" value="4-HYDROXY-2-OXOGLUTARATE ALDOLASE, MITOCHONDRIAL"/>
    <property type="match status" value="1"/>
</dbReference>
<keyword evidence="2 4" id="KW-0456">Lyase</keyword>
<keyword evidence="3" id="KW-0704">Schiff base</keyword>
<dbReference type="CDD" id="cd00408">
    <property type="entry name" value="DHDPS-like"/>
    <property type="match status" value="1"/>
</dbReference>
<organism evidence="5 6">
    <name type="scientific">Actomonas aquatica</name>
    <dbReference type="NCBI Taxonomy" id="2866162"/>
    <lineage>
        <taxon>Bacteria</taxon>
        <taxon>Pseudomonadati</taxon>
        <taxon>Verrucomicrobiota</taxon>
        <taxon>Opitutia</taxon>
        <taxon>Opitutales</taxon>
        <taxon>Opitutaceae</taxon>
        <taxon>Actomonas</taxon>
    </lineage>
</organism>
<proteinExistence type="inferred from homology"/>
<evidence type="ECO:0000256" key="1">
    <source>
        <dbReference type="ARBA" id="ARBA00007592"/>
    </source>
</evidence>
<dbReference type="InterPro" id="IPR020625">
    <property type="entry name" value="Schiff_base-form_aldolases_AS"/>
</dbReference>
<keyword evidence="6" id="KW-1185">Reference proteome</keyword>
<dbReference type="PANTHER" id="PTHR12128">
    <property type="entry name" value="DIHYDRODIPICOLINATE SYNTHASE"/>
    <property type="match status" value="1"/>
</dbReference>